<dbReference type="CDD" id="cd04322">
    <property type="entry name" value="LysRS_N"/>
    <property type="match status" value="1"/>
</dbReference>
<gene>
    <name evidence="8" type="primary">MSK1</name>
    <name evidence="8" type="ORF">FIM1_3761</name>
</gene>
<protein>
    <recommendedName>
        <fullName evidence="1">lysine--tRNA ligase</fullName>
        <ecNumber evidence="1">6.1.1.6</ecNumber>
    </recommendedName>
    <alternativeName>
        <fullName evidence="6">Lysyl-tRNA synthetase</fullName>
    </alternativeName>
</protein>
<dbReference type="InterPro" id="IPR012340">
    <property type="entry name" value="NA-bd_OB-fold"/>
</dbReference>
<dbReference type="Gene3D" id="2.40.50.140">
    <property type="entry name" value="Nucleic acid-binding proteins"/>
    <property type="match status" value="1"/>
</dbReference>
<evidence type="ECO:0000256" key="5">
    <source>
        <dbReference type="ARBA" id="ARBA00023146"/>
    </source>
</evidence>
<dbReference type="NCBIfam" id="TIGR00499">
    <property type="entry name" value="lysS_bact"/>
    <property type="match status" value="1"/>
</dbReference>
<dbReference type="Gene3D" id="3.30.930.10">
    <property type="entry name" value="Bira Bifunctional Protein, Domain 2"/>
    <property type="match status" value="1"/>
</dbReference>
<sequence length="522" mass="60053">MWCQDMLRTKLLIGSLRRLYSSGASTLEYKARNVQIQNNVSKWYPSLSHLPKTTTDISNFFKQYNGLAEDDRSVKHILQGKIIGMRFSGKKIGFINLFNDKHTLQLIVNFNNLNMTNEEFQTHLKQFKVGDHIQVSGFPGLSQKQKTLSLKVTEPIQILSASQIPIPPKLEDASKRNSNKVLDYLVNGTETLYIRHLIIKRIREWLYNREFVEVETPIISSKSSGANAKPFETCCTAIDKDETAELRIAPELWLKRLCIGGMNRIFEIGKVFRNEGIDATHNPEFTTLEFYQCYTDMEQLIEMSESLVKYVCEGIDTPKSKELLQHLEKNEWKFKRLEFLPTLYTQTNIDFSTIDLNDADGIKNLLLKHDIHIPSNCQSTQQILNELCARYVESQCDTLLPTVIYHHPTILSPLAKSDPEHPQVTKRFEIFIKGKEYINAYEEENCPDLQLKKFAQQSEARDKFNDAEMMGIDLPYVQAMKYGMPPIGGFGLGIDRLCMLLTDSQRIEQVLSFGTLDDVNRQ</sequence>
<evidence type="ECO:0000256" key="2">
    <source>
        <dbReference type="ARBA" id="ARBA00022598"/>
    </source>
</evidence>
<dbReference type="InterPro" id="IPR004364">
    <property type="entry name" value="Aa-tRNA-synt_II"/>
</dbReference>
<keyword evidence="9" id="KW-1185">Reference proteome</keyword>
<reference evidence="8 9" key="2">
    <citation type="submission" date="2019-11" db="EMBL/GenBank/DDBJ databases">
        <authorList>
            <person name="Lu H."/>
        </authorList>
    </citation>
    <scope>NUCLEOTIDE SEQUENCE [LARGE SCALE GENOMIC DNA]</scope>
    <source>
        <strain evidence="8 9">FIM1</strain>
    </source>
</reference>
<keyword evidence="3" id="KW-0547">Nucleotide-binding</keyword>
<evidence type="ECO:0000313" key="9">
    <source>
        <dbReference type="Proteomes" id="UP000422736"/>
    </source>
</evidence>
<evidence type="ECO:0000256" key="1">
    <source>
        <dbReference type="ARBA" id="ARBA00013166"/>
    </source>
</evidence>
<reference evidence="8 9" key="1">
    <citation type="submission" date="2016-03" db="EMBL/GenBank/DDBJ databases">
        <title>How can Kluyveromyces marxianus grow so fast - potential evolutionary course in Saccharomyces Complex revealed by comparative genomics.</title>
        <authorList>
            <person name="Mo W."/>
            <person name="Lu W."/>
            <person name="Yang X."/>
            <person name="Qi J."/>
            <person name="Lv H."/>
        </authorList>
    </citation>
    <scope>NUCLEOTIDE SEQUENCE [LARGE SCALE GENOMIC DNA]</scope>
    <source>
        <strain evidence="8 9">FIM1</strain>
    </source>
</reference>
<dbReference type="InterPro" id="IPR006195">
    <property type="entry name" value="aa-tRNA-synth_II"/>
</dbReference>
<keyword evidence="2" id="KW-0436">Ligase</keyword>
<dbReference type="Pfam" id="PF00152">
    <property type="entry name" value="tRNA-synt_2"/>
    <property type="match status" value="1"/>
</dbReference>
<name>A0ABX6F0Y7_KLUMA</name>
<evidence type="ECO:0000259" key="7">
    <source>
        <dbReference type="PROSITE" id="PS50862"/>
    </source>
</evidence>
<dbReference type="PANTHER" id="PTHR42918">
    <property type="entry name" value="LYSYL-TRNA SYNTHETASE"/>
    <property type="match status" value="1"/>
</dbReference>
<dbReference type="InterPro" id="IPR018149">
    <property type="entry name" value="Lys-tRNA-synth_II_C"/>
</dbReference>
<dbReference type="InterPro" id="IPR045864">
    <property type="entry name" value="aa-tRNA-synth_II/BPL/LPL"/>
</dbReference>
<dbReference type="PANTHER" id="PTHR42918:SF5">
    <property type="entry name" value="LYSINE--TRNA LIGASE, MITOCHONDRIAL"/>
    <property type="match status" value="1"/>
</dbReference>
<accession>A0ABX6F0Y7</accession>
<dbReference type="EMBL" id="CP015059">
    <property type="protein sequence ID" value="QGN17032.1"/>
    <property type="molecule type" value="Genomic_DNA"/>
</dbReference>
<feature type="domain" description="Aminoacyl-transfer RNA synthetases class-II family profile" evidence="7">
    <location>
        <begin position="194"/>
        <end position="522"/>
    </location>
</feature>
<evidence type="ECO:0000256" key="6">
    <source>
        <dbReference type="ARBA" id="ARBA00030563"/>
    </source>
</evidence>
<keyword evidence="4" id="KW-0067">ATP-binding</keyword>
<keyword evidence="5" id="KW-0030">Aminoacyl-tRNA synthetase</keyword>
<dbReference type="InterPro" id="IPR044136">
    <property type="entry name" value="Lys-tRNA-ligase_II_N"/>
</dbReference>
<dbReference type="EC" id="6.1.1.6" evidence="1"/>
<dbReference type="SUPFAM" id="SSF55681">
    <property type="entry name" value="Class II aaRS and biotin synthetases"/>
    <property type="match status" value="1"/>
</dbReference>
<evidence type="ECO:0000256" key="4">
    <source>
        <dbReference type="ARBA" id="ARBA00022840"/>
    </source>
</evidence>
<proteinExistence type="predicted"/>
<organism evidence="8 9">
    <name type="scientific">Kluyveromyces marxianus</name>
    <name type="common">Yeast</name>
    <name type="synonym">Candida kefyr</name>
    <dbReference type="NCBI Taxonomy" id="4911"/>
    <lineage>
        <taxon>Eukaryota</taxon>
        <taxon>Fungi</taxon>
        <taxon>Dikarya</taxon>
        <taxon>Ascomycota</taxon>
        <taxon>Saccharomycotina</taxon>
        <taxon>Saccharomycetes</taxon>
        <taxon>Saccharomycetales</taxon>
        <taxon>Saccharomycetaceae</taxon>
        <taxon>Kluyveromyces</taxon>
    </lineage>
</organism>
<evidence type="ECO:0000313" key="8">
    <source>
        <dbReference type="EMBL" id="QGN17032.1"/>
    </source>
</evidence>
<dbReference type="Proteomes" id="UP000422736">
    <property type="component" value="Chromosome 6"/>
</dbReference>
<dbReference type="PROSITE" id="PS50862">
    <property type="entry name" value="AA_TRNA_LIGASE_II"/>
    <property type="match status" value="1"/>
</dbReference>
<dbReference type="InterPro" id="IPR002313">
    <property type="entry name" value="Lys-tRNA-ligase_II"/>
</dbReference>
<dbReference type="PRINTS" id="PR00982">
    <property type="entry name" value="TRNASYNTHLYS"/>
</dbReference>
<dbReference type="SUPFAM" id="SSF50249">
    <property type="entry name" value="Nucleic acid-binding proteins"/>
    <property type="match status" value="1"/>
</dbReference>
<evidence type="ECO:0000256" key="3">
    <source>
        <dbReference type="ARBA" id="ARBA00022741"/>
    </source>
</evidence>